<gene>
    <name evidence="1" type="ORF">EVJ47_05930</name>
</gene>
<comment type="caution">
    <text evidence="1">The sequence shown here is derived from an EMBL/GenBank/DDBJ whole genome shotgun (WGS) entry which is preliminary data.</text>
</comment>
<dbReference type="AlphaFoldDB" id="A0A519BAF3"/>
<evidence type="ECO:0000313" key="1">
    <source>
        <dbReference type="EMBL" id="RZD14206.1"/>
    </source>
</evidence>
<accession>A0A519BAF3</accession>
<organism evidence="1 2">
    <name type="scientific">Candidatus Acidulodesulfobacterium ferriphilum</name>
    <dbReference type="NCBI Taxonomy" id="2597223"/>
    <lineage>
        <taxon>Bacteria</taxon>
        <taxon>Deltaproteobacteria</taxon>
        <taxon>Candidatus Acidulodesulfobacterales</taxon>
        <taxon>Candidatus Acidulodesulfobacterium</taxon>
    </lineage>
</organism>
<proteinExistence type="predicted"/>
<sequence>MDNYHNFTNEHKEIIKKIELLKTQKDFISFFFSIEYLKYIAKLEESNDKEKMTEFEMIKNKKTSELFKN</sequence>
<dbReference type="Proteomes" id="UP000320813">
    <property type="component" value="Unassembled WGS sequence"/>
</dbReference>
<protein>
    <submittedName>
        <fullName evidence="1">Uncharacterized protein</fullName>
    </submittedName>
</protein>
<evidence type="ECO:0000313" key="2">
    <source>
        <dbReference type="Proteomes" id="UP000320813"/>
    </source>
</evidence>
<dbReference type="EMBL" id="SGBD01000003">
    <property type="protein sequence ID" value="RZD14206.1"/>
    <property type="molecule type" value="Genomic_DNA"/>
</dbReference>
<name>A0A519BAF3_9DELT</name>
<reference evidence="1 2" key="1">
    <citation type="submission" date="2019-01" db="EMBL/GenBank/DDBJ databases">
        <title>Insights into ecological role of a new deltaproteobacterial order Candidatus Sinidesulfobacterales (Sva0485) by metagenomics and metatranscriptomics.</title>
        <authorList>
            <person name="Tan S."/>
            <person name="Liu J."/>
            <person name="Fang Y."/>
            <person name="Hedlund B.P."/>
            <person name="Lian Z.H."/>
            <person name="Huang L.Y."/>
            <person name="Li J.T."/>
            <person name="Huang L.N."/>
            <person name="Li W.J."/>
            <person name="Jiang H.C."/>
            <person name="Dong H.L."/>
            <person name="Shu W.S."/>
        </authorList>
    </citation>
    <scope>NUCLEOTIDE SEQUENCE [LARGE SCALE GENOMIC DNA]</scope>
    <source>
        <strain evidence="1">AP3</strain>
    </source>
</reference>